<proteinExistence type="predicted"/>
<gene>
    <name evidence="1" type="ORF">LCGC14_0598120</name>
</gene>
<dbReference type="AlphaFoldDB" id="A0A0F9UJV1"/>
<name>A0A0F9UJV1_9ZZZZ</name>
<protein>
    <submittedName>
        <fullName evidence="1">Uncharacterized protein</fullName>
    </submittedName>
</protein>
<comment type="caution">
    <text evidence="1">The sequence shown here is derived from an EMBL/GenBank/DDBJ whole genome shotgun (WGS) entry which is preliminary data.</text>
</comment>
<sequence length="44" mass="5212">MDCERNGFHNVPAECENFECRNCTMVDQSRREIDCPYVDEDKVI</sequence>
<reference evidence="1" key="1">
    <citation type="journal article" date="2015" name="Nature">
        <title>Complex archaea that bridge the gap between prokaryotes and eukaryotes.</title>
        <authorList>
            <person name="Spang A."/>
            <person name="Saw J.H."/>
            <person name="Jorgensen S.L."/>
            <person name="Zaremba-Niedzwiedzka K."/>
            <person name="Martijn J."/>
            <person name="Lind A.E."/>
            <person name="van Eijk R."/>
            <person name="Schleper C."/>
            <person name="Guy L."/>
            <person name="Ettema T.J."/>
        </authorList>
    </citation>
    <scope>NUCLEOTIDE SEQUENCE</scope>
</reference>
<accession>A0A0F9UJV1</accession>
<organism evidence="1">
    <name type="scientific">marine sediment metagenome</name>
    <dbReference type="NCBI Taxonomy" id="412755"/>
    <lineage>
        <taxon>unclassified sequences</taxon>
        <taxon>metagenomes</taxon>
        <taxon>ecological metagenomes</taxon>
    </lineage>
</organism>
<dbReference type="EMBL" id="LAZR01000954">
    <property type="protein sequence ID" value="KKN53853.1"/>
    <property type="molecule type" value="Genomic_DNA"/>
</dbReference>
<evidence type="ECO:0000313" key="1">
    <source>
        <dbReference type="EMBL" id="KKN53853.1"/>
    </source>
</evidence>